<dbReference type="Pfam" id="PF00496">
    <property type="entry name" value="SBP_bac_5"/>
    <property type="match status" value="1"/>
</dbReference>
<protein>
    <submittedName>
        <fullName evidence="7">ABC transporter substrate-binding protein</fullName>
    </submittedName>
</protein>
<evidence type="ECO:0000313" key="7">
    <source>
        <dbReference type="EMBL" id="GAA2443242.1"/>
    </source>
</evidence>
<dbReference type="PANTHER" id="PTHR30290:SF10">
    <property type="entry name" value="PERIPLASMIC OLIGOPEPTIDE-BINDING PROTEIN-RELATED"/>
    <property type="match status" value="1"/>
</dbReference>
<organism evidence="7 8">
    <name type="scientific">Actinomadura vinacea</name>
    <dbReference type="NCBI Taxonomy" id="115336"/>
    <lineage>
        <taxon>Bacteria</taxon>
        <taxon>Bacillati</taxon>
        <taxon>Actinomycetota</taxon>
        <taxon>Actinomycetes</taxon>
        <taxon>Streptosporangiales</taxon>
        <taxon>Thermomonosporaceae</taxon>
        <taxon>Actinomadura</taxon>
    </lineage>
</organism>
<evidence type="ECO:0000256" key="4">
    <source>
        <dbReference type="ARBA" id="ARBA00022729"/>
    </source>
</evidence>
<dbReference type="InterPro" id="IPR000914">
    <property type="entry name" value="SBP_5_dom"/>
</dbReference>
<keyword evidence="8" id="KW-1185">Reference proteome</keyword>
<comment type="similarity">
    <text evidence="2">Belongs to the bacterial solute-binding protein 5 family.</text>
</comment>
<comment type="caution">
    <text evidence="7">The sequence shown here is derived from an EMBL/GenBank/DDBJ whole genome shotgun (WGS) entry which is preliminary data.</text>
</comment>
<dbReference type="PANTHER" id="PTHR30290">
    <property type="entry name" value="PERIPLASMIC BINDING COMPONENT OF ABC TRANSPORTER"/>
    <property type="match status" value="1"/>
</dbReference>
<feature type="domain" description="Solute-binding protein family 5" evidence="6">
    <location>
        <begin position="105"/>
        <end position="492"/>
    </location>
</feature>
<accession>A0ABN3JYT9</accession>
<keyword evidence="3" id="KW-0813">Transport</keyword>
<name>A0ABN3JYT9_9ACTN</name>
<feature type="region of interest" description="Disordered" evidence="5">
    <location>
        <begin position="387"/>
        <end position="409"/>
    </location>
</feature>
<dbReference type="InterPro" id="IPR030678">
    <property type="entry name" value="Peptide/Ni-bd"/>
</dbReference>
<dbReference type="PROSITE" id="PS51257">
    <property type="entry name" value="PROKAR_LIPOPROTEIN"/>
    <property type="match status" value="1"/>
</dbReference>
<evidence type="ECO:0000256" key="1">
    <source>
        <dbReference type="ARBA" id="ARBA00004196"/>
    </source>
</evidence>
<gene>
    <name evidence="7" type="ORF">GCM10010191_69580</name>
</gene>
<evidence type="ECO:0000313" key="8">
    <source>
        <dbReference type="Proteomes" id="UP001501231"/>
    </source>
</evidence>
<dbReference type="RefSeq" id="WP_344594785.1">
    <property type="nucleotide sequence ID" value="NZ_BAAARW010000026.1"/>
</dbReference>
<dbReference type="EMBL" id="BAAARW010000026">
    <property type="protein sequence ID" value="GAA2443242.1"/>
    <property type="molecule type" value="Genomic_DNA"/>
</dbReference>
<sequence>MAREALRMTAGFAGLALGLAGCGAGGGPSGVPTGPPREGGTLRVVGSSDIEHLDTASANSVGAYGLTRSFARTLFGTKASNDFNETIPLQADMATELPTKENGGIGKDGRTYTVKLRQGVNWNTEPPRPVTAADFVRGFKRLCNPASPSSGKGYYISTLEGMDGYCDGFEKVDAKSAEAIAGYQNGHDIEGVEAKDDHTLVFRLKEPASDFLNLLSLQFTAAAPQEYDRYVPDSAEFRQHTVSNGPYQITEYRPSGSYTLGRNPAWKRETDPLRGGHVDRIQITLGQDSPQAVQQQLEVGTADLAWDHPVPTSAIPRLRRARDPRFAIRETPGNSPYVVFNTRSPNNNGALGDRAVRQAMQYAVDRTALIKIVGGPDIAAPLHTVIPPGSSGHAPADPYPTPGESGDPARCRRLLADAGHPGGLELKFPYRTNSVHKLIAESLKANLAACGVKAELSPDAGGTFYAKTISSTDKTRDGAWDIAAPGWTPDWYGNNGRSIIQPLFDGRAYGPGSTNYGGYDNFQVNGLIDAALTAPDTAHAAGYWRLADQKIMEDAAIIPLLNRAQPIFHSSRVGGARFLPTAAGYDYTQAWLAQ</sequence>
<dbReference type="CDD" id="cd08506">
    <property type="entry name" value="PBP2_clavulanate_OppA2"/>
    <property type="match status" value="1"/>
</dbReference>
<dbReference type="Gene3D" id="3.10.105.10">
    <property type="entry name" value="Dipeptide-binding Protein, Domain 3"/>
    <property type="match status" value="1"/>
</dbReference>
<evidence type="ECO:0000256" key="3">
    <source>
        <dbReference type="ARBA" id="ARBA00022448"/>
    </source>
</evidence>
<proteinExistence type="inferred from homology"/>
<keyword evidence="4" id="KW-0732">Signal</keyword>
<dbReference type="SUPFAM" id="SSF53850">
    <property type="entry name" value="Periplasmic binding protein-like II"/>
    <property type="match status" value="1"/>
</dbReference>
<reference evidence="7 8" key="1">
    <citation type="journal article" date="2019" name="Int. J. Syst. Evol. Microbiol.">
        <title>The Global Catalogue of Microorganisms (GCM) 10K type strain sequencing project: providing services to taxonomists for standard genome sequencing and annotation.</title>
        <authorList>
            <consortium name="The Broad Institute Genomics Platform"/>
            <consortium name="The Broad Institute Genome Sequencing Center for Infectious Disease"/>
            <person name="Wu L."/>
            <person name="Ma J."/>
        </authorList>
    </citation>
    <scope>NUCLEOTIDE SEQUENCE [LARGE SCALE GENOMIC DNA]</scope>
    <source>
        <strain evidence="7 8">JCM 3325</strain>
    </source>
</reference>
<dbReference type="Proteomes" id="UP001501231">
    <property type="component" value="Unassembled WGS sequence"/>
</dbReference>
<comment type="subcellular location">
    <subcellularLocation>
        <location evidence="1">Cell envelope</location>
    </subcellularLocation>
</comment>
<evidence type="ECO:0000256" key="2">
    <source>
        <dbReference type="ARBA" id="ARBA00005695"/>
    </source>
</evidence>
<evidence type="ECO:0000256" key="5">
    <source>
        <dbReference type="SAM" id="MobiDB-lite"/>
    </source>
</evidence>
<dbReference type="PIRSF" id="PIRSF002741">
    <property type="entry name" value="MppA"/>
    <property type="match status" value="1"/>
</dbReference>
<dbReference type="InterPro" id="IPR039424">
    <property type="entry name" value="SBP_5"/>
</dbReference>
<dbReference type="Gene3D" id="3.40.190.10">
    <property type="entry name" value="Periplasmic binding protein-like II"/>
    <property type="match status" value="1"/>
</dbReference>
<evidence type="ECO:0000259" key="6">
    <source>
        <dbReference type="Pfam" id="PF00496"/>
    </source>
</evidence>